<dbReference type="Proteomes" id="UP000186230">
    <property type="component" value="Chromosome"/>
</dbReference>
<dbReference type="Pfam" id="PF09912">
    <property type="entry name" value="DUF2141"/>
    <property type="match status" value="1"/>
</dbReference>
<name>A0A1L7I8R5_9FLAO</name>
<reference evidence="1 2" key="1">
    <citation type="submission" date="2016-07" db="EMBL/GenBank/DDBJ databases">
        <title>Multi-omics approach to identify versatile polysaccharide utilization systems of a marine flavobacterium Gramella flava.</title>
        <authorList>
            <person name="Tang K."/>
        </authorList>
    </citation>
    <scope>NUCLEOTIDE SEQUENCE [LARGE SCALE GENOMIC DNA]</scope>
    <source>
        <strain evidence="1 2">JLT2011</strain>
    </source>
</reference>
<sequence>MSKIENGVAEATFENVPEGTYAIVLYHDKNGNKQMDFDANGMPLEDYGGSGNAMSYGPPNWEDCKFDFHQEKLEMEIRL</sequence>
<protein>
    <submittedName>
        <fullName evidence="1">Uncharacterized protein</fullName>
    </submittedName>
</protein>
<dbReference type="EMBL" id="CP016359">
    <property type="protein sequence ID" value="APU69603.1"/>
    <property type="molecule type" value="Genomic_DNA"/>
</dbReference>
<dbReference type="InterPro" id="IPR018673">
    <property type="entry name" value="DUF2141"/>
</dbReference>
<keyword evidence="2" id="KW-1185">Reference proteome</keyword>
<proteinExistence type="predicted"/>
<accession>A0A1L7I8R5</accession>
<dbReference type="STRING" id="1229726.GRFL_2879"/>
<dbReference type="KEGG" id="gfl:GRFL_2879"/>
<dbReference type="AlphaFoldDB" id="A0A1L7I8R5"/>
<organism evidence="1 2">
    <name type="scientific">Christiangramia flava JLT2011</name>
    <dbReference type="NCBI Taxonomy" id="1229726"/>
    <lineage>
        <taxon>Bacteria</taxon>
        <taxon>Pseudomonadati</taxon>
        <taxon>Bacteroidota</taxon>
        <taxon>Flavobacteriia</taxon>
        <taxon>Flavobacteriales</taxon>
        <taxon>Flavobacteriaceae</taxon>
        <taxon>Christiangramia</taxon>
    </lineage>
</organism>
<evidence type="ECO:0000313" key="2">
    <source>
        <dbReference type="Proteomes" id="UP000186230"/>
    </source>
</evidence>
<gene>
    <name evidence="1" type="ORF">GRFL_2879</name>
</gene>
<evidence type="ECO:0000313" key="1">
    <source>
        <dbReference type="EMBL" id="APU69603.1"/>
    </source>
</evidence>